<accession>A0A251T2T9</accession>
<name>A0A251T2T9_HELAN</name>
<reference evidence="2" key="2">
    <citation type="submission" date="2017-02" db="EMBL/GenBank/DDBJ databases">
        <title>Sunflower complete genome.</title>
        <authorList>
            <person name="Langlade N."/>
            <person name="Munos S."/>
        </authorList>
    </citation>
    <scope>NUCLEOTIDE SEQUENCE [LARGE SCALE GENOMIC DNA]</scope>
    <source>
        <tissue evidence="2">Leaves</tissue>
    </source>
</reference>
<dbReference type="Gramene" id="mRNA:HanXRQr2_Chr12g0546191">
    <property type="protein sequence ID" value="mRNA:HanXRQr2_Chr12g0546191"/>
    <property type="gene ID" value="HanXRQr2_Chr12g0546191"/>
</dbReference>
<evidence type="ECO:0000313" key="2">
    <source>
        <dbReference type="EMBL" id="OTG05467.1"/>
    </source>
</evidence>
<keyword evidence="3" id="KW-1185">Reference proteome</keyword>
<dbReference type="Proteomes" id="UP000215914">
    <property type="component" value="Chromosome 12"/>
</dbReference>
<proteinExistence type="predicted"/>
<evidence type="ECO:0000313" key="3">
    <source>
        <dbReference type="Proteomes" id="UP000215914"/>
    </source>
</evidence>
<evidence type="ECO:0000313" key="1">
    <source>
        <dbReference type="EMBL" id="KAF5778327.1"/>
    </source>
</evidence>
<reference evidence="1" key="3">
    <citation type="submission" date="2020-06" db="EMBL/GenBank/DDBJ databases">
        <title>Helianthus annuus Genome sequencing and assembly Release 2.</title>
        <authorList>
            <person name="Gouzy J."/>
            <person name="Langlade N."/>
            <person name="Munos S."/>
        </authorList>
    </citation>
    <scope>NUCLEOTIDE SEQUENCE</scope>
    <source>
        <tissue evidence="1">Leaves</tissue>
    </source>
</reference>
<dbReference type="EMBL" id="MNCJ02000327">
    <property type="protein sequence ID" value="KAF5778327.1"/>
    <property type="molecule type" value="Genomic_DNA"/>
</dbReference>
<dbReference type="AlphaFoldDB" id="A0A251T2T9"/>
<dbReference type="EMBL" id="CM007901">
    <property type="protein sequence ID" value="OTG05467.1"/>
    <property type="molecule type" value="Genomic_DNA"/>
</dbReference>
<organism evidence="2 3">
    <name type="scientific">Helianthus annuus</name>
    <name type="common">Common sunflower</name>
    <dbReference type="NCBI Taxonomy" id="4232"/>
    <lineage>
        <taxon>Eukaryota</taxon>
        <taxon>Viridiplantae</taxon>
        <taxon>Streptophyta</taxon>
        <taxon>Embryophyta</taxon>
        <taxon>Tracheophyta</taxon>
        <taxon>Spermatophyta</taxon>
        <taxon>Magnoliopsida</taxon>
        <taxon>eudicotyledons</taxon>
        <taxon>Gunneridae</taxon>
        <taxon>Pentapetalae</taxon>
        <taxon>asterids</taxon>
        <taxon>campanulids</taxon>
        <taxon>Asterales</taxon>
        <taxon>Asteraceae</taxon>
        <taxon>Asteroideae</taxon>
        <taxon>Heliantheae alliance</taxon>
        <taxon>Heliantheae</taxon>
        <taxon>Helianthus</taxon>
    </lineage>
</organism>
<dbReference type="InterPro" id="IPR012340">
    <property type="entry name" value="NA-bd_OB-fold"/>
</dbReference>
<dbReference type="OrthoDB" id="687035at2759"/>
<reference evidence="1 3" key="1">
    <citation type="journal article" date="2017" name="Nature">
        <title>The sunflower genome provides insights into oil metabolism, flowering and Asterid evolution.</title>
        <authorList>
            <person name="Badouin H."/>
            <person name="Gouzy J."/>
            <person name="Grassa C.J."/>
            <person name="Murat F."/>
            <person name="Staton S.E."/>
            <person name="Cottret L."/>
            <person name="Lelandais-Briere C."/>
            <person name="Owens G.L."/>
            <person name="Carrere S."/>
            <person name="Mayjonade B."/>
            <person name="Legrand L."/>
            <person name="Gill N."/>
            <person name="Kane N.C."/>
            <person name="Bowers J.E."/>
            <person name="Hubner S."/>
            <person name="Bellec A."/>
            <person name="Berard A."/>
            <person name="Berges H."/>
            <person name="Blanchet N."/>
            <person name="Boniface M.C."/>
            <person name="Brunel D."/>
            <person name="Catrice O."/>
            <person name="Chaidir N."/>
            <person name="Claudel C."/>
            <person name="Donnadieu C."/>
            <person name="Faraut T."/>
            <person name="Fievet G."/>
            <person name="Helmstetter N."/>
            <person name="King M."/>
            <person name="Knapp S.J."/>
            <person name="Lai Z."/>
            <person name="Le Paslier M.C."/>
            <person name="Lippi Y."/>
            <person name="Lorenzon L."/>
            <person name="Mandel J.R."/>
            <person name="Marage G."/>
            <person name="Marchand G."/>
            <person name="Marquand E."/>
            <person name="Bret-Mestries E."/>
            <person name="Morien E."/>
            <person name="Nambeesan S."/>
            <person name="Nguyen T."/>
            <person name="Pegot-Espagnet P."/>
            <person name="Pouilly N."/>
            <person name="Raftis F."/>
            <person name="Sallet E."/>
            <person name="Schiex T."/>
            <person name="Thomas J."/>
            <person name="Vandecasteele C."/>
            <person name="Vares D."/>
            <person name="Vear F."/>
            <person name="Vautrin S."/>
            <person name="Crespi M."/>
            <person name="Mangin B."/>
            <person name="Burke J.M."/>
            <person name="Salse J."/>
            <person name="Munos S."/>
            <person name="Vincourt P."/>
            <person name="Rieseberg L.H."/>
            <person name="Langlade N.B."/>
        </authorList>
    </citation>
    <scope>NUCLEOTIDE SEQUENCE [LARGE SCALE GENOMIC DNA]</scope>
    <source>
        <strain evidence="3">cv. SF193</strain>
        <tissue evidence="1">Leaves</tissue>
    </source>
</reference>
<protein>
    <submittedName>
        <fullName evidence="1">Nucleic acid-binding protein</fullName>
    </submittedName>
    <submittedName>
        <fullName evidence="2">Putative nucleic acid-binding, OB-fold protein</fullName>
    </submittedName>
</protein>
<sequence length="139" mass="16035">MFDLLIPVLIAWYLLPFLLLICFSSSQVLVFQDFRVCLFFSYAGLQLQSTNATYVFVNPHHLEAELLKEMWQNQEPHHPALQIMPDNYVPIADLLQLQTTEIKGRTFNIKAEIIEIETTKGWSYTACPICNQSVLQVNT</sequence>
<dbReference type="Gene3D" id="2.40.50.140">
    <property type="entry name" value="Nucleic acid-binding proteins"/>
    <property type="match status" value="1"/>
</dbReference>
<dbReference type="SUPFAM" id="SSF50249">
    <property type="entry name" value="Nucleic acid-binding proteins"/>
    <property type="match status" value="1"/>
</dbReference>
<gene>
    <name evidence="2" type="ORF">HannXRQ_Chr12g0373851</name>
    <name evidence="1" type="ORF">HanXRQr2_Chr12g0546191</name>
</gene>
<dbReference type="InParanoid" id="A0A251T2T9"/>